<dbReference type="InterPro" id="IPR036895">
    <property type="entry name" value="Uracil-DNA_glycosylase-like_sf"/>
</dbReference>
<dbReference type="CDD" id="cd10035">
    <property type="entry name" value="UDG_like"/>
    <property type="match status" value="1"/>
</dbReference>
<reference evidence="2" key="1">
    <citation type="submission" date="2020-05" db="EMBL/GenBank/DDBJ databases">
        <authorList>
            <person name="Chiriac C."/>
            <person name="Salcher M."/>
            <person name="Ghai R."/>
            <person name="Kavagutti S V."/>
        </authorList>
    </citation>
    <scope>NUCLEOTIDE SEQUENCE</scope>
</reference>
<evidence type="ECO:0000313" key="2">
    <source>
        <dbReference type="EMBL" id="CAB4704309.1"/>
    </source>
</evidence>
<dbReference type="SUPFAM" id="SSF52141">
    <property type="entry name" value="Uracil-DNA glycosylase-like"/>
    <property type="match status" value="1"/>
</dbReference>
<dbReference type="Pfam" id="PF03167">
    <property type="entry name" value="UDG"/>
    <property type="match status" value="1"/>
</dbReference>
<sequence length="169" mass="18086">MRELAAAEIGDTFNFYRHGDRAPLLRDRLTRYLDERQGASVLLVAEAPGYRGARISGLPLTSERQVSGDGPAEATATIVHRVLAELGVGDDVLLWNVVPTHPGSATSNRRPTGSEIAEGVQFARQLARGRIVIPVGRVAHAAFGGHYVRHPSRGGAATFRAGIEKLLCG</sequence>
<dbReference type="Gene3D" id="3.40.470.10">
    <property type="entry name" value="Uracil-DNA glycosylase-like domain"/>
    <property type="match status" value="1"/>
</dbReference>
<evidence type="ECO:0000259" key="1">
    <source>
        <dbReference type="Pfam" id="PF03167"/>
    </source>
</evidence>
<dbReference type="AlphaFoldDB" id="A0A6J6PZR6"/>
<name>A0A6J6PZR6_9ZZZZ</name>
<proteinExistence type="predicted"/>
<accession>A0A6J6PZR6</accession>
<organism evidence="2">
    <name type="scientific">freshwater metagenome</name>
    <dbReference type="NCBI Taxonomy" id="449393"/>
    <lineage>
        <taxon>unclassified sequences</taxon>
        <taxon>metagenomes</taxon>
        <taxon>ecological metagenomes</taxon>
    </lineage>
</organism>
<dbReference type="InterPro" id="IPR005122">
    <property type="entry name" value="Uracil-DNA_glycosylase-like"/>
</dbReference>
<protein>
    <submittedName>
        <fullName evidence="2">Unannotated protein</fullName>
    </submittedName>
</protein>
<gene>
    <name evidence="2" type="ORF">UFOPK2399_01568</name>
</gene>
<dbReference type="EMBL" id="CAEZXP010000005">
    <property type="protein sequence ID" value="CAB4704309.1"/>
    <property type="molecule type" value="Genomic_DNA"/>
</dbReference>
<feature type="domain" description="Uracil-DNA glycosylase-like" evidence="1">
    <location>
        <begin position="38"/>
        <end position="146"/>
    </location>
</feature>